<protein>
    <submittedName>
        <fullName evidence="6">Creatinine amidohydrolase</fullName>
    </submittedName>
</protein>
<name>A0ABQ1EN33_9BACL</name>
<comment type="cofactor">
    <cofactor evidence="1">
        <name>Zn(2+)</name>
        <dbReference type="ChEBI" id="CHEBI:29105"/>
    </cofactor>
</comment>
<sequence>MQFDRLNSEEARDVLRGQPVALLSLGAVENHGNHLPLGTDNDLSYGVSKLVEERIDNSILLPPIAYGQVWSTSAYAGTINLSLQTFTNLLVEIGESLFKQGVRIFVMINGHMGNLDAMKIASRKLYDELEMKVFCFTYPGIEEISAEVLEAPRVHKSFFHACELETSYMLYLAPHEVRMDKAKPNYPVIPEDFDLTPTPWHMITDTPVLGDPTYATREKGETIIKFAVDNMVRFIESAQNNKV</sequence>
<keyword evidence="3" id="KW-0378">Hydrolase</keyword>
<reference evidence="7" key="1">
    <citation type="journal article" date="2019" name="Int. J. Syst. Evol. Microbiol.">
        <title>The Global Catalogue of Microorganisms (GCM) 10K type strain sequencing project: providing services to taxonomists for standard genome sequencing and annotation.</title>
        <authorList>
            <consortium name="The Broad Institute Genomics Platform"/>
            <consortium name="The Broad Institute Genome Sequencing Center for Infectious Disease"/>
            <person name="Wu L."/>
            <person name="Ma J."/>
        </authorList>
    </citation>
    <scope>NUCLEOTIDE SEQUENCE [LARGE SCALE GENOMIC DNA]</scope>
    <source>
        <strain evidence="7">CGMCC 1.15043</strain>
    </source>
</reference>
<accession>A0ABQ1EN33</accession>
<dbReference type="PANTHER" id="PTHR35005">
    <property type="entry name" value="3-DEHYDRO-SCYLLO-INOSOSE HYDROLASE"/>
    <property type="match status" value="1"/>
</dbReference>
<keyword evidence="2" id="KW-0479">Metal-binding</keyword>
<dbReference type="InterPro" id="IPR024087">
    <property type="entry name" value="Creatininase-like_sf"/>
</dbReference>
<dbReference type="SUPFAM" id="SSF102215">
    <property type="entry name" value="Creatininase"/>
    <property type="match status" value="1"/>
</dbReference>
<evidence type="ECO:0000256" key="1">
    <source>
        <dbReference type="ARBA" id="ARBA00001947"/>
    </source>
</evidence>
<evidence type="ECO:0000313" key="7">
    <source>
        <dbReference type="Proteomes" id="UP000615455"/>
    </source>
</evidence>
<evidence type="ECO:0000256" key="4">
    <source>
        <dbReference type="ARBA" id="ARBA00022833"/>
    </source>
</evidence>
<dbReference type="Proteomes" id="UP000615455">
    <property type="component" value="Unassembled WGS sequence"/>
</dbReference>
<evidence type="ECO:0000256" key="5">
    <source>
        <dbReference type="ARBA" id="ARBA00024029"/>
    </source>
</evidence>
<dbReference type="Gene3D" id="3.40.50.10310">
    <property type="entry name" value="Creatininase"/>
    <property type="match status" value="1"/>
</dbReference>
<organism evidence="6 7">
    <name type="scientific">Paenibacillus marchantiophytorum</name>
    <dbReference type="NCBI Taxonomy" id="1619310"/>
    <lineage>
        <taxon>Bacteria</taxon>
        <taxon>Bacillati</taxon>
        <taxon>Bacillota</taxon>
        <taxon>Bacilli</taxon>
        <taxon>Bacillales</taxon>
        <taxon>Paenibacillaceae</taxon>
        <taxon>Paenibacillus</taxon>
    </lineage>
</organism>
<dbReference type="EMBL" id="BMHE01000010">
    <property type="protein sequence ID" value="GFZ78743.1"/>
    <property type="molecule type" value="Genomic_DNA"/>
</dbReference>
<dbReference type="PANTHER" id="PTHR35005:SF1">
    <property type="entry name" value="2-AMINO-5-FORMYLAMINO-6-RIBOSYLAMINOPYRIMIDIN-4(3H)-ONE 5'-MONOPHOSPHATE DEFORMYLASE"/>
    <property type="match status" value="1"/>
</dbReference>
<comment type="caution">
    <text evidence="6">The sequence shown here is derived from an EMBL/GenBank/DDBJ whole genome shotgun (WGS) entry which is preliminary data.</text>
</comment>
<evidence type="ECO:0000256" key="3">
    <source>
        <dbReference type="ARBA" id="ARBA00022801"/>
    </source>
</evidence>
<proteinExistence type="inferred from homology"/>
<dbReference type="InterPro" id="IPR003785">
    <property type="entry name" value="Creatininase/forma_Hydrolase"/>
</dbReference>
<keyword evidence="4" id="KW-0862">Zinc</keyword>
<dbReference type="RefSeq" id="WP_189011970.1">
    <property type="nucleotide sequence ID" value="NZ_BMHE01000010.1"/>
</dbReference>
<evidence type="ECO:0000256" key="2">
    <source>
        <dbReference type="ARBA" id="ARBA00022723"/>
    </source>
</evidence>
<keyword evidence="7" id="KW-1185">Reference proteome</keyword>
<gene>
    <name evidence="6" type="ORF">GCM10008018_25340</name>
</gene>
<evidence type="ECO:0000313" key="6">
    <source>
        <dbReference type="EMBL" id="GFZ78743.1"/>
    </source>
</evidence>
<dbReference type="Pfam" id="PF02633">
    <property type="entry name" value="Creatininase"/>
    <property type="match status" value="1"/>
</dbReference>
<comment type="similarity">
    <text evidence="5">Belongs to the creatininase superfamily.</text>
</comment>